<reference evidence="2" key="1">
    <citation type="submission" date="2023-03" db="EMBL/GenBank/DDBJ databases">
        <title>Massive genome expansion in bonnet fungi (Mycena s.s.) driven by repeated elements and novel gene families across ecological guilds.</title>
        <authorList>
            <consortium name="Lawrence Berkeley National Laboratory"/>
            <person name="Harder C.B."/>
            <person name="Miyauchi S."/>
            <person name="Viragh M."/>
            <person name="Kuo A."/>
            <person name="Thoen E."/>
            <person name="Andreopoulos B."/>
            <person name="Lu D."/>
            <person name="Skrede I."/>
            <person name="Drula E."/>
            <person name="Henrissat B."/>
            <person name="Morin E."/>
            <person name="Kohler A."/>
            <person name="Barry K."/>
            <person name="LaButti K."/>
            <person name="Morin E."/>
            <person name="Salamov A."/>
            <person name="Lipzen A."/>
            <person name="Mereny Z."/>
            <person name="Hegedus B."/>
            <person name="Baldrian P."/>
            <person name="Stursova M."/>
            <person name="Weitz H."/>
            <person name="Taylor A."/>
            <person name="Grigoriev I.V."/>
            <person name="Nagy L.G."/>
            <person name="Martin F."/>
            <person name="Kauserud H."/>
        </authorList>
    </citation>
    <scope>NUCLEOTIDE SEQUENCE</scope>
    <source>
        <strain evidence="2">CBHHK067</strain>
    </source>
</reference>
<protein>
    <submittedName>
        <fullName evidence="2">Uncharacterized protein</fullName>
    </submittedName>
</protein>
<name>A0AAD7GKI7_MYCRO</name>
<organism evidence="2 3">
    <name type="scientific">Mycena rosella</name>
    <name type="common">Pink bonnet</name>
    <name type="synonym">Agaricus rosellus</name>
    <dbReference type="NCBI Taxonomy" id="1033263"/>
    <lineage>
        <taxon>Eukaryota</taxon>
        <taxon>Fungi</taxon>
        <taxon>Dikarya</taxon>
        <taxon>Basidiomycota</taxon>
        <taxon>Agaricomycotina</taxon>
        <taxon>Agaricomycetes</taxon>
        <taxon>Agaricomycetidae</taxon>
        <taxon>Agaricales</taxon>
        <taxon>Marasmiineae</taxon>
        <taxon>Mycenaceae</taxon>
        <taxon>Mycena</taxon>
    </lineage>
</organism>
<evidence type="ECO:0000313" key="2">
    <source>
        <dbReference type="EMBL" id="KAJ7693344.1"/>
    </source>
</evidence>
<dbReference type="AlphaFoldDB" id="A0AAD7GKI7"/>
<accession>A0AAD7GKI7</accession>
<dbReference type="Proteomes" id="UP001221757">
    <property type="component" value="Unassembled WGS sequence"/>
</dbReference>
<comment type="caution">
    <text evidence="2">The sequence shown here is derived from an EMBL/GenBank/DDBJ whole genome shotgun (WGS) entry which is preliminary data.</text>
</comment>
<feature type="compositionally biased region" description="Polar residues" evidence="1">
    <location>
        <begin position="279"/>
        <end position="294"/>
    </location>
</feature>
<dbReference type="EMBL" id="JARKIE010000046">
    <property type="protein sequence ID" value="KAJ7693344.1"/>
    <property type="molecule type" value="Genomic_DNA"/>
</dbReference>
<evidence type="ECO:0000313" key="3">
    <source>
        <dbReference type="Proteomes" id="UP001221757"/>
    </source>
</evidence>
<gene>
    <name evidence="2" type="ORF">B0H17DRAFT_1132505</name>
</gene>
<feature type="region of interest" description="Disordered" evidence="1">
    <location>
        <begin position="279"/>
        <end position="308"/>
    </location>
</feature>
<keyword evidence="3" id="KW-1185">Reference proteome</keyword>
<sequence length="552" mass="60864">MSLFLSALLGTRLATNHIHTELWWLSDFVFAWHLLHKETPRFELNDVDKFYDVWDNANTLKKVFLTSIKHHVRGATSSDHIIILLFGHGDSNEAEATFGRVECGKRKGSTVWLTRTEVEKALGSTKAHISVISTACFAGMWASKRWAFFSAAQRSYSISLPASGSDREWGSCFWAAMPELAANAHGQACSPLPRGIVSERPRALSATAPSLPGYHLGPFHISEAIATTSAALYNTCIEDVAIQEVEPEKGFSFVPTVDMRNTQWDGWHSIVGIESTINIAEPSSPTTGSHSPVQTVEDDDDDSSWSGNSAFEGAVGEVDNEELVRLLHRWETTTRPLNLRIAARNSLFTCVHHCLNGTASPTETATLWRQFKRCAAADQLAPKVADQVGISLAPPCELYREVNDLPDYRKENFMSIRWGEIAPRDICRLQQPYKKAGQWLFRCWAESRREVDVLRSILHEFGGGMDDNGDGVVAGGGVGNTVAGELVSGVDVIYALPKTEAKSPYAQPSTSTMSPIRMRSCRPEFARFGFRGAAEDKQIQTSASLEALQSKS</sequence>
<proteinExistence type="predicted"/>
<evidence type="ECO:0000256" key="1">
    <source>
        <dbReference type="SAM" id="MobiDB-lite"/>
    </source>
</evidence>